<protein>
    <submittedName>
        <fullName evidence="1">Uncharacterized protein</fullName>
    </submittedName>
</protein>
<organism evidence="1 2">
    <name type="scientific">Exophiala xenobiotica</name>
    <dbReference type="NCBI Taxonomy" id="348802"/>
    <lineage>
        <taxon>Eukaryota</taxon>
        <taxon>Fungi</taxon>
        <taxon>Dikarya</taxon>
        <taxon>Ascomycota</taxon>
        <taxon>Pezizomycotina</taxon>
        <taxon>Eurotiomycetes</taxon>
        <taxon>Chaetothyriomycetidae</taxon>
        <taxon>Chaetothyriales</taxon>
        <taxon>Herpotrichiellaceae</taxon>
        <taxon>Exophiala</taxon>
    </lineage>
</organism>
<dbReference type="Proteomes" id="UP000054342">
    <property type="component" value="Unassembled WGS sequence"/>
</dbReference>
<accession>A0A0D2CUF4</accession>
<dbReference type="STRING" id="348802.A0A0D2CUF4"/>
<dbReference type="OrthoDB" id="432970at2759"/>
<evidence type="ECO:0000313" key="1">
    <source>
        <dbReference type="EMBL" id="KIW53702.1"/>
    </source>
</evidence>
<dbReference type="EMBL" id="KN847321">
    <property type="protein sequence ID" value="KIW53702.1"/>
    <property type="molecule type" value="Genomic_DNA"/>
</dbReference>
<proteinExistence type="predicted"/>
<keyword evidence="2" id="KW-1185">Reference proteome</keyword>
<evidence type="ECO:0000313" key="2">
    <source>
        <dbReference type="Proteomes" id="UP000054342"/>
    </source>
</evidence>
<sequence length="196" mass="22719">MGRWGHRVFEGDNDYDLKSDVLKEVSKRLKAEGVHVDNEQLTELLDNMQDPDFRPTSSSITSQQLRDHLNRIGGELFLHFRNNPDCLFGEYTMVICGAVMMEARIRISVEDRIHLRQAAQRTHSYPGYQNPMADTGFRDPGKAQFLAALEYYEDDKPRDFKTPKYPAIRPLCFRSLTVEQLFQLRTDQGRPPNQVL</sequence>
<gene>
    <name evidence="1" type="ORF">PV05_09248</name>
</gene>
<dbReference type="GeneID" id="25331156"/>
<name>A0A0D2CUF4_9EURO</name>
<dbReference type="RefSeq" id="XP_013314286.1">
    <property type="nucleotide sequence ID" value="XM_013458832.1"/>
</dbReference>
<dbReference type="HOGENOM" id="CLU_104296_0_0_1"/>
<reference evidence="1 2" key="1">
    <citation type="submission" date="2015-01" db="EMBL/GenBank/DDBJ databases">
        <title>The Genome Sequence of Exophiala xenobiotica CBS118157.</title>
        <authorList>
            <consortium name="The Broad Institute Genomics Platform"/>
            <person name="Cuomo C."/>
            <person name="de Hoog S."/>
            <person name="Gorbushina A."/>
            <person name="Stielow B."/>
            <person name="Teixiera M."/>
            <person name="Abouelleil A."/>
            <person name="Chapman S.B."/>
            <person name="Priest M."/>
            <person name="Young S.K."/>
            <person name="Wortman J."/>
            <person name="Nusbaum C."/>
            <person name="Birren B."/>
        </authorList>
    </citation>
    <scope>NUCLEOTIDE SEQUENCE [LARGE SCALE GENOMIC DNA]</scope>
    <source>
        <strain evidence="1 2">CBS 118157</strain>
    </source>
</reference>
<dbReference type="AlphaFoldDB" id="A0A0D2CUF4"/>